<dbReference type="OrthoDB" id="128186at2"/>
<keyword evidence="2 6" id="KW-0378">Hydrolase</keyword>
<gene>
    <name evidence="6" type="ORF">H1R13_08295</name>
</gene>
<evidence type="ECO:0000313" key="7">
    <source>
        <dbReference type="Proteomes" id="UP000517694"/>
    </source>
</evidence>
<feature type="region of interest" description="Disordered" evidence="4">
    <location>
        <begin position="14"/>
        <end position="33"/>
    </location>
</feature>
<dbReference type="InterPro" id="IPR029058">
    <property type="entry name" value="AB_hydrolase_fold"/>
</dbReference>
<dbReference type="PROSITE" id="PS01174">
    <property type="entry name" value="LIPASE_GDXG_SER"/>
    <property type="match status" value="1"/>
</dbReference>
<organism evidence="6 7">
    <name type="scientific">Streptomyces mexicanus</name>
    <dbReference type="NCBI Taxonomy" id="178566"/>
    <lineage>
        <taxon>Bacteria</taxon>
        <taxon>Bacillati</taxon>
        <taxon>Actinomycetota</taxon>
        <taxon>Actinomycetes</taxon>
        <taxon>Kitasatosporales</taxon>
        <taxon>Streptomycetaceae</taxon>
        <taxon>Streptomyces</taxon>
    </lineage>
</organism>
<comment type="similarity">
    <text evidence="1">Belongs to the 'GDXG' lipolytic enzyme family.</text>
</comment>
<dbReference type="GO" id="GO:0016787">
    <property type="term" value="F:hydrolase activity"/>
    <property type="evidence" value="ECO:0007669"/>
    <property type="project" value="UniProtKB-KW"/>
</dbReference>
<dbReference type="PANTHER" id="PTHR48081:SF8">
    <property type="entry name" value="ALPHA_BETA HYDROLASE FOLD-3 DOMAIN-CONTAINING PROTEIN-RELATED"/>
    <property type="match status" value="1"/>
</dbReference>
<accession>A0A7X1LR36</accession>
<feature type="active site" evidence="3">
    <location>
        <position position="156"/>
    </location>
</feature>
<dbReference type="AlphaFoldDB" id="A0A7X1LR36"/>
<evidence type="ECO:0000256" key="4">
    <source>
        <dbReference type="SAM" id="MobiDB-lite"/>
    </source>
</evidence>
<dbReference type="InterPro" id="IPR033140">
    <property type="entry name" value="Lipase_GDXG_put_SER_AS"/>
</dbReference>
<dbReference type="InterPro" id="IPR013094">
    <property type="entry name" value="AB_hydrolase_3"/>
</dbReference>
<evidence type="ECO:0000313" key="6">
    <source>
        <dbReference type="EMBL" id="MBC2865001.1"/>
    </source>
</evidence>
<evidence type="ECO:0000256" key="2">
    <source>
        <dbReference type="ARBA" id="ARBA00022801"/>
    </source>
</evidence>
<sequence>MTLDQATQAFLSQMAASGSPPMTELSPAEARQSGAAITQMIGPGPEVAAVHDHTLTAEDGSRFGLRVIRPAAQVASVVVYFHGGGWVVGDIDGFDTLGRKLANASDSTVVLVNYRKAPEHPYPAAVDDAWRALEWVTGHLCEIAGSDVPVVVAGDSAGGNLAAVIARRARDRKAPKLAHQILIYPVTDSDLDAPQYHDPANQLMLDRASMVWFWDHYASPERRCEPDASPLRAADLSALPPATVLVAEHDVLRVEGEAYAAALEKAGVPTVLHLCEGQMHGFFSMINILPGSAVALDLVAATIRGVQSQEEAR</sequence>
<protein>
    <submittedName>
        <fullName evidence="6">Alpha/beta hydrolase</fullName>
    </submittedName>
</protein>
<dbReference type="EMBL" id="JACMHY010000002">
    <property type="protein sequence ID" value="MBC2865001.1"/>
    <property type="molecule type" value="Genomic_DNA"/>
</dbReference>
<dbReference type="Gene3D" id="3.40.50.1820">
    <property type="entry name" value="alpha/beta hydrolase"/>
    <property type="match status" value="1"/>
</dbReference>
<evidence type="ECO:0000256" key="3">
    <source>
        <dbReference type="PROSITE-ProRule" id="PRU10038"/>
    </source>
</evidence>
<dbReference type="SUPFAM" id="SSF53474">
    <property type="entry name" value="alpha/beta-Hydrolases"/>
    <property type="match status" value="1"/>
</dbReference>
<evidence type="ECO:0000256" key="1">
    <source>
        <dbReference type="ARBA" id="ARBA00010515"/>
    </source>
</evidence>
<keyword evidence="7" id="KW-1185">Reference proteome</keyword>
<dbReference type="RefSeq" id="WP_159663553.1">
    <property type="nucleotide sequence ID" value="NZ_JACMHY010000002.1"/>
</dbReference>
<evidence type="ECO:0000259" key="5">
    <source>
        <dbReference type="Pfam" id="PF07859"/>
    </source>
</evidence>
<proteinExistence type="inferred from homology"/>
<feature type="domain" description="Alpha/beta hydrolase fold-3" evidence="5">
    <location>
        <begin position="78"/>
        <end position="283"/>
    </location>
</feature>
<dbReference type="Proteomes" id="UP000517694">
    <property type="component" value="Unassembled WGS sequence"/>
</dbReference>
<name>A0A7X1LR36_9ACTN</name>
<dbReference type="Pfam" id="PF07859">
    <property type="entry name" value="Abhydrolase_3"/>
    <property type="match status" value="1"/>
</dbReference>
<dbReference type="InterPro" id="IPR050300">
    <property type="entry name" value="GDXG_lipolytic_enzyme"/>
</dbReference>
<reference evidence="6 7" key="1">
    <citation type="submission" date="2020-08" db="EMBL/GenBank/DDBJ databases">
        <title>Whole-Genome Sequence of French Clinical Streptomyces mexicanus Strain Q0842.</title>
        <authorList>
            <person name="Boxberger M."/>
            <person name="La Scola B."/>
        </authorList>
    </citation>
    <scope>NUCLEOTIDE SEQUENCE [LARGE SCALE GENOMIC DNA]</scope>
    <source>
        <strain evidence="6 7">Marseille-Q0842</strain>
    </source>
</reference>
<dbReference type="PANTHER" id="PTHR48081">
    <property type="entry name" value="AB HYDROLASE SUPERFAMILY PROTEIN C4A8.06C"/>
    <property type="match status" value="1"/>
</dbReference>
<comment type="caution">
    <text evidence="6">The sequence shown here is derived from an EMBL/GenBank/DDBJ whole genome shotgun (WGS) entry which is preliminary data.</text>
</comment>